<evidence type="ECO:0000256" key="3">
    <source>
        <dbReference type="ARBA" id="ARBA00022679"/>
    </source>
</evidence>
<dbReference type="SUPFAM" id="SSF48576">
    <property type="entry name" value="Terpenoid synthases"/>
    <property type="match status" value="1"/>
</dbReference>
<protein>
    <submittedName>
        <fullName evidence="7">Polyprenyl synthetase family protein</fullName>
    </submittedName>
</protein>
<dbReference type="PANTHER" id="PTHR12001">
    <property type="entry name" value="GERANYLGERANYL PYROPHOSPHATE SYNTHASE"/>
    <property type="match status" value="1"/>
</dbReference>
<dbReference type="GO" id="GO:0008299">
    <property type="term" value="P:isoprenoid biosynthetic process"/>
    <property type="evidence" value="ECO:0007669"/>
    <property type="project" value="InterPro"/>
</dbReference>
<keyword evidence="4" id="KW-0479">Metal-binding</keyword>
<dbReference type="GO" id="GO:0046872">
    <property type="term" value="F:metal ion binding"/>
    <property type="evidence" value="ECO:0007669"/>
    <property type="project" value="UniProtKB-KW"/>
</dbReference>
<comment type="caution">
    <text evidence="7">The sequence shown here is derived from an EMBL/GenBank/DDBJ whole genome shotgun (WGS) entry which is preliminary data.</text>
</comment>
<dbReference type="SFLD" id="SFLDS00005">
    <property type="entry name" value="Isoprenoid_Synthase_Type_I"/>
    <property type="match status" value="1"/>
</dbReference>
<dbReference type="Gene3D" id="1.10.600.10">
    <property type="entry name" value="Farnesyl Diphosphate Synthase"/>
    <property type="match status" value="1"/>
</dbReference>
<reference evidence="7" key="1">
    <citation type="submission" date="2022-01" db="EMBL/GenBank/DDBJ databases">
        <title>VMRC isolate genome collection.</title>
        <authorList>
            <person name="France M."/>
            <person name="Rutt L."/>
            <person name="Humphrys M."/>
            <person name="Ravel J."/>
        </authorList>
    </citation>
    <scope>NUCLEOTIDE SEQUENCE</scope>
    <source>
        <strain evidence="7">C0048A1</strain>
    </source>
</reference>
<evidence type="ECO:0000256" key="4">
    <source>
        <dbReference type="ARBA" id="ARBA00022723"/>
    </source>
</evidence>
<evidence type="ECO:0000256" key="1">
    <source>
        <dbReference type="ARBA" id="ARBA00001946"/>
    </source>
</evidence>
<dbReference type="InterPro" id="IPR033749">
    <property type="entry name" value="Polyprenyl_synt_CS"/>
</dbReference>
<organism evidence="7 8">
    <name type="scientific">Limosilactobacillus vaginalis</name>
    <dbReference type="NCBI Taxonomy" id="1633"/>
    <lineage>
        <taxon>Bacteria</taxon>
        <taxon>Bacillati</taxon>
        <taxon>Bacillota</taxon>
        <taxon>Bacilli</taxon>
        <taxon>Lactobacillales</taxon>
        <taxon>Lactobacillaceae</taxon>
        <taxon>Limosilactobacillus</taxon>
    </lineage>
</organism>
<dbReference type="PANTHER" id="PTHR12001:SF69">
    <property type="entry name" value="ALL TRANS-POLYPRENYL-DIPHOSPHATE SYNTHASE PDSS1"/>
    <property type="match status" value="1"/>
</dbReference>
<keyword evidence="3 6" id="KW-0808">Transferase</keyword>
<evidence type="ECO:0000256" key="6">
    <source>
        <dbReference type="RuleBase" id="RU004466"/>
    </source>
</evidence>
<dbReference type="RefSeq" id="WP_269295957.1">
    <property type="nucleotide sequence ID" value="NZ_CALVCD010000003.1"/>
</dbReference>
<comment type="cofactor">
    <cofactor evidence="1">
        <name>Mg(2+)</name>
        <dbReference type="ChEBI" id="CHEBI:18420"/>
    </cofactor>
</comment>
<sequence length="325" mass="36504">MDKHYFRSDPQLNNALEEVNHLINQRITVNNTDLQAALKQMASKGGKYLRPAFCLTFARLGGKNSWNSSKLIKIASSLEILHMATLIHDDVIDDSPERRGAPSIQKAFGKDTAVYSGDLLFTVFFDLLVETMESSPYLATNAQAMRKILTGELGQMNQRYQQQSLLEYYRNINGKTATLFSLAAQEGAHFGGADARTVHLAKHIGQNIGITFQILDDMLDYTTNKKLNKPILEDLATGVYSLPLLLVLKEHHKELDPYLAKKQEMTVEDTQEVQRLVNQYGGVKQAHELAGKFTNKALQLIDELPTSPTQKLLKKVTIQLLDRSM</sequence>
<dbReference type="Pfam" id="PF00348">
    <property type="entry name" value="polyprenyl_synt"/>
    <property type="match status" value="1"/>
</dbReference>
<proteinExistence type="inferred from homology"/>
<name>A0AAW5WSL4_9LACO</name>
<comment type="similarity">
    <text evidence="2 6">Belongs to the FPP/GGPP synthase family.</text>
</comment>
<accession>A0AAW5WSL4</accession>
<gene>
    <name evidence="7" type="ORF">L2724_05145</name>
</gene>
<evidence type="ECO:0000256" key="2">
    <source>
        <dbReference type="ARBA" id="ARBA00006706"/>
    </source>
</evidence>
<dbReference type="InterPro" id="IPR008949">
    <property type="entry name" value="Isoprenoid_synthase_dom_sf"/>
</dbReference>
<evidence type="ECO:0000313" key="8">
    <source>
        <dbReference type="Proteomes" id="UP001212401"/>
    </source>
</evidence>
<dbReference type="EMBL" id="JAKHPH010000010">
    <property type="protein sequence ID" value="MCZ3667671.1"/>
    <property type="molecule type" value="Genomic_DNA"/>
</dbReference>
<dbReference type="PROSITE" id="PS00444">
    <property type="entry name" value="POLYPRENYL_SYNTHASE_2"/>
    <property type="match status" value="1"/>
</dbReference>
<evidence type="ECO:0000256" key="5">
    <source>
        <dbReference type="ARBA" id="ARBA00022842"/>
    </source>
</evidence>
<keyword evidence="5" id="KW-0460">Magnesium</keyword>
<dbReference type="GO" id="GO:0004659">
    <property type="term" value="F:prenyltransferase activity"/>
    <property type="evidence" value="ECO:0007669"/>
    <property type="project" value="InterPro"/>
</dbReference>
<evidence type="ECO:0000313" key="7">
    <source>
        <dbReference type="EMBL" id="MCZ3667671.1"/>
    </source>
</evidence>
<dbReference type="PROSITE" id="PS00723">
    <property type="entry name" value="POLYPRENYL_SYNTHASE_1"/>
    <property type="match status" value="1"/>
</dbReference>
<dbReference type="Proteomes" id="UP001212401">
    <property type="component" value="Unassembled WGS sequence"/>
</dbReference>
<dbReference type="InterPro" id="IPR000092">
    <property type="entry name" value="Polyprenyl_synt"/>
</dbReference>
<dbReference type="CDD" id="cd00685">
    <property type="entry name" value="Trans_IPPS_HT"/>
    <property type="match status" value="1"/>
</dbReference>
<dbReference type="AlphaFoldDB" id="A0AAW5WSL4"/>